<dbReference type="RefSeq" id="WP_187763740.1">
    <property type="nucleotide sequence ID" value="NZ_CP061038.1"/>
</dbReference>
<evidence type="ECO:0000256" key="20">
    <source>
        <dbReference type="ARBA" id="ARBA00049035"/>
    </source>
</evidence>
<feature type="domain" description="Mur ligase C-terminal" evidence="23">
    <location>
        <begin position="312"/>
        <end position="424"/>
    </location>
</feature>
<dbReference type="InterPro" id="IPR036565">
    <property type="entry name" value="Mur-like_cat_sf"/>
</dbReference>
<keyword evidence="9 22" id="KW-0436">Ligase</keyword>
<evidence type="ECO:0000313" key="25">
    <source>
        <dbReference type="Proteomes" id="UP000516148"/>
    </source>
</evidence>
<comment type="catalytic activity">
    <reaction evidence="20">
        <text>(6R)-5,10-methylenetetrahydrofolyl-(gamma-L-Glu)(n) + L-glutamate + ATP = (6R)-5,10-methylenetetrahydrofolyl-(gamma-L-Glu)(n+1) + ADP + phosphate + H(+)</text>
        <dbReference type="Rhea" id="RHEA:51912"/>
        <dbReference type="Rhea" id="RHEA-COMP:13257"/>
        <dbReference type="Rhea" id="RHEA-COMP:13258"/>
        <dbReference type="ChEBI" id="CHEBI:15378"/>
        <dbReference type="ChEBI" id="CHEBI:29985"/>
        <dbReference type="ChEBI" id="CHEBI:30616"/>
        <dbReference type="ChEBI" id="CHEBI:43474"/>
        <dbReference type="ChEBI" id="CHEBI:136572"/>
        <dbReference type="ChEBI" id="CHEBI:456216"/>
        <dbReference type="EC" id="6.3.2.17"/>
    </reaction>
</comment>
<dbReference type="Pfam" id="PF02875">
    <property type="entry name" value="Mur_ligase_C"/>
    <property type="match status" value="1"/>
</dbReference>
<dbReference type="GO" id="GO:0004326">
    <property type="term" value="F:tetrahydrofolylpolyglutamate synthase activity"/>
    <property type="evidence" value="ECO:0007669"/>
    <property type="project" value="UniProtKB-EC"/>
</dbReference>
<keyword evidence="11 22" id="KW-0547">Nucleotide-binding</keyword>
<keyword evidence="12 22" id="KW-0067">ATP-binding</keyword>
<dbReference type="Proteomes" id="UP000516148">
    <property type="component" value="Chromosome"/>
</dbReference>
<dbReference type="SUPFAM" id="SSF53244">
    <property type="entry name" value="MurD-like peptide ligases, peptide-binding domain"/>
    <property type="match status" value="1"/>
</dbReference>
<evidence type="ECO:0000256" key="19">
    <source>
        <dbReference type="ARBA" id="ARBA00047808"/>
    </source>
</evidence>
<dbReference type="PANTHER" id="PTHR11136:SF0">
    <property type="entry name" value="DIHYDROFOLATE SYNTHETASE-RELATED"/>
    <property type="match status" value="1"/>
</dbReference>
<keyword evidence="25" id="KW-1185">Reference proteome</keyword>
<evidence type="ECO:0000313" key="24">
    <source>
        <dbReference type="EMBL" id="QNQ11459.1"/>
    </source>
</evidence>
<dbReference type="GO" id="GO:0046872">
    <property type="term" value="F:metal ion binding"/>
    <property type="evidence" value="ECO:0007669"/>
    <property type="project" value="UniProtKB-KW"/>
</dbReference>
<proteinExistence type="inferred from homology"/>
<dbReference type="GO" id="GO:0005737">
    <property type="term" value="C:cytoplasm"/>
    <property type="evidence" value="ECO:0007669"/>
    <property type="project" value="TreeGrafter"/>
</dbReference>
<comment type="pathway">
    <text evidence="4">Cofactor biosynthesis; tetrahydrofolylpolyglutamate biosynthesis.</text>
</comment>
<dbReference type="EMBL" id="CP061038">
    <property type="protein sequence ID" value="QNQ11459.1"/>
    <property type="molecule type" value="Genomic_DNA"/>
</dbReference>
<evidence type="ECO:0000256" key="9">
    <source>
        <dbReference type="ARBA" id="ARBA00022598"/>
    </source>
</evidence>
<evidence type="ECO:0000256" key="15">
    <source>
        <dbReference type="ARBA" id="ARBA00030048"/>
    </source>
</evidence>
<dbReference type="Gene3D" id="3.40.1190.10">
    <property type="entry name" value="Mur-like, catalytic domain"/>
    <property type="match status" value="1"/>
</dbReference>
<dbReference type="PIRSF" id="PIRSF001563">
    <property type="entry name" value="Folylpolyglu_synth"/>
    <property type="match status" value="1"/>
</dbReference>
<organism evidence="24 25">
    <name type="scientific">Sphingomonas alpina</name>
    <dbReference type="NCBI Taxonomy" id="653931"/>
    <lineage>
        <taxon>Bacteria</taxon>
        <taxon>Pseudomonadati</taxon>
        <taxon>Pseudomonadota</taxon>
        <taxon>Alphaproteobacteria</taxon>
        <taxon>Sphingomonadales</taxon>
        <taxon>Sphingomonadaceae</taxon>
        <taxon>Sphingomonas</taxon>
    </lineage>
</organism>
<dbReference type="AlphaFoldDB" id="A0A7H0LP56"/>
<evidence type="ECO:0000256" key="21">
    <source>
        <dbReference type="ARBA" id="ARBA00049161"/>
    </source>
</evidence>
<dbReference type="EC" id="6.3.2.17" evidence="7"/>
<dbReference type="SUPFAM" id="SSF53623">
    <property type="entry name" value="MurD-like peptide ligases, catalytic domain"/>
    <property type="match status" value="1"/>
</dbReference>
<dbReference type="Gene3D" id="3.90.190.20">
    <property type="entry name" value="Mur ligase, C-terminal domain"/>
    <property type="match status" value="1"/>
</dbReference>
<dbReference type="FunFam" id="3.40.1190.10:FF:000011">
    <property type="entry name" value="Folylpolyglutamate synthase/dihydrofolate synthase"/>
    <property type="match status" value="1"/>
</dbReference>
<name>A0A7H0LP56_9SPHN</name>
<dbReference type="PANTHER" id="PTHR11136">
    <property type="entry name" value="FOLYLPOLYGLUTAMATE SYNTHASE-RELATED"/>
    <property type="match status" value="1"/>
</dbReference>
<keyword evidence="13" id="KW-0460">Magnesium</keyword>
<dbReference type="InterPro" id="IPR036615">
    <property type="entry name" value="Mur_ligase_C_dom_sf"/>
</dbReference>
<dbReference type="KEGG" id="spap:H3Z74_10160"/>
<dbReference type="InterPro" id="IPR004101">
    <property type="entry name" value="Mur_ligase_C"/>
</dbReference>
<evidence type="ECO:0000256" key="10">
    <source>
        <dbReference type="ARBA" id="ARBA00022723"/>
    </source>
</evidence>
<dbReference type="InterPro" id="IPR001645">
    <property type="entry name" value="Folylpolyglutamate_synth"/>
</dbReference>
<evidence type="ECO:0000256" key="13">
    <source>
        <dbReference type="ARBA" id="ARBA00022842"/>
    </source>
</evidence>
<evidence type="ECO:0000256" key="18">
    <source>
        <dbReference type="ARBA" id="ARBA00047493"/>
    </source>
</evidence>
<accession>A0A7H0LP56</accession>
<dbReference type="GO" id="GO:0008841">
    <property type="term" value="F:dihydrofolate synthase activity"/>
    <property type="evidence" value="ECO:0007669"/>
    <property type="project" value="UniProtKB-EC"/>
</dbReference>
<evidence type="ECO:0000256" key="14">
    <source>
        <dbReference type="ARBA" id="ARBA00022909"/>
    </source>
</evidence>
<comment type="similarity">
    <text evidence="5 22">Belongs to the folylpolyglutamate synthase family.</text>
</comment>
<keyword evidence="10" id="KW-0479">Metal-binding</keyword>
<evidence type="ECO:0000256" key="3">
    <source>
        <dbReference type="ARBA" id="ARBA00004799"/>
    </source>
</evidence>
<evidence type="ECO:0000256" key="17">
    <source>
        <dbReference type="ARBA" id="ARBA00032510"/>
    </source>
</evidence>
<comment type="catalytic activity">
    <reaction evidence="18">
        <text>(6S)-5,6,7,8-tetrahydrofolyl-(gamma-L-Glu)(n) + L-glutamate + ATP = (6S)-5,6,7,8-tetrahydrofolyl-(gamma-L-Glu)(n+1) + ADP + phosphate + H(+)</text>
        <dbReference type="Rhea" id="RHEA:10580"/>
        <dbReference type="Rhea" id="RHEA-COMP:14738"/>
        <dbReference type="Rhea" id="RHEA-COMP:14740"/>
        <dbReference type="ChEBI" id="CHEBI:15378"/>
        <dbReference type="ChEBI" id="CHEBI:29985"/>
        <dbReference type="ChEBI" id="CHEBI:30616"/>
        <dbReference type="ChEBI" id="CHEBI:43474"/>
        <dbReference type="ChEBI" id="CHEBI:141005"/>
        <dbReference type="ChEBI" id="CHEBI:456216"/>
        <dbReference type="EC" id="6.3.2.17"/>
    </reaction>
</comment>
<comment type="function">
    <text evidence="2">Functions in two distinct reactions of the de novo folate biosynthetic pathway. Catalyzes the addition of a glutamate residue to dihydropteroate (7,8-dihydropteroate or H2Pte) to form dihydrofolate (7,8-dihydrofolate monoglutamate or H2Pte-Glu). Also catalyzes successive additions of L-glutamate to tetrahydrofolate or 10-formyltetrahydrofolate or 5,10-methylenetetrahydrofolate, leading to folylpolyglutamate derivatives.</text>
</comment>
<evidence type="ECO:0000259" key="23">
    <source>
        <dbReference type="Pfam" id="PF02875"/>
    </source>
</evidence>
<dbReference type="EC" id="6.3.2.12" evidence="6"/>
<dbReference type="GO" id="GO:0005524">
    <property type="term" value="F:ATP binding"/>
    <property type="evidence" value="ECO:0007669"/>
    <property type="project" value="UniProtKB-KW"/>
</dbReference>
<evidence type="ECO:0000256" key="2">
    <source>
        <dbReference type="ARBA" id="ARBA00002714"/>
    </source>
</evidence>
<gene>
    <name evidence="24" type="ORF">H3Z74_10160</name>
</gene>
<evidence type="ECO:0000256" key="12">
    <source>
        <dbReference type="ARBA" id="ARBA00022840"/>
    </source>
</evidence>
<evidence type="ECO:0000256" key="1">
    <source>
        <dbReference type="ARBA" id="ARBA00001946"/>
    </source>
</evidence>
<dbReference type="PROSITE" id="PS01012">
    <property type="entry name" value="FOLYLPOLYGLU_SYNT_2"/>
    <property type="match status" value="1"/>
</dbReference>
<comment type="cofactor">
    <cofactor evidence="1">
        <name>Mg(2+)</name>
        <dbReference type="ChEBI" id="CHEBI:18420"/>
    </cofactor>
</comment>
<keyword evidence="14" id="KW-0289">Folate biosynthesis</keyword>
<dbReference type="NCBIfam" id="TIGR01499">
    <property type="entry name" value="folC"/>
    <property type="match status" value="1"/>
</dbReference>
<comment type="pathway">
    <text evidence="3">Cofactor biosynthesis; tetrahydrofolate biosynthesis; 7,8-dihydrofolate from 2-amino-4-hydroxy-6-hydroxymethyl-7,8-dihydropteridine diphosphate and 4-aminobenzoate: step 2/2.</text>
</comment>
<comment type="catalytic activity">
    <reaction evidence="21">
        <text>7,8-dihydropteroate + L-glutamate + ATP = 7,8-dihydrofolate + ADP + phosphate + H(+)</text>
        <dbReference type="Rhea" id="RHEA:23584"/>
        <dbReference type="ChEBI" id="CHEBI:15378"/>
        <dbReference type="ChEBI" id="CHEBI:17839"/>
        <dbReference type="ChEBI" id="CHEBI:29985"/>
        <dbReference type="ChEBI" id="CHEBI:30616"/>
        <dbReference type="ChEBI" id="CHEBI:43474"/>
        <dbReference type="ChEBI" id="CHEBI:57451"/>
        <dbReference type="ChEBI" id="CHEBI:456216"/>
        <dbReference type="EC" id="6.3.2.12"/>
    </reaction>
</comment>
<sequence>MPDHATSASPAVQTQLDRLWSLSPGADILGLGRVTELLARIGNPQDRLPPVFHVAGTNGKGSTCAFLRAAIEAAGRTAHVYTSPHLVRFNERIRIAGCLIEDDALANLLAEVLDHADGIGASFFEVTTAAAFLAFSRTPADACIVEVGLGGRLDATNVIASPAATGIAQLGVDHQFFLGNTAEEIAGEKAGIAKAGVPLVTMRYPASVAQRVASVAHAAGAPVSAAGETWQFSADDRHLTYKDTAGSIETPLPALAGPHQPENLALAIAMLRHQRQLRIPPKAYETAAGAARWPARMQRLGQGPLTALLPEGSQLWLDGGHNPAAGIAVAAALREIVDAGSRIHLVLGMLANKDPEGLLAPIREFVTSLHAVPVPDHDCHAPEDLAAIARAMTIPAFVAPDSVAALTAIARDSTAPPIILILGSLYLAGEVLAENDEAPD</sequence>
<evidence type="ECO:0000256" key="7">
    <source>
        <dbReference type="ARBA" id="ARBA00013025"/>
    </source>
</evidence>
<evidence type="ECO:0000256" key="11">
    <source>
        <dbReference type="ARBA" id="ARBA00022741"/>
    </source>
</evidence>
<evidence type="ECO:0000256" key="22">
    <source>
        <dbReference type="PIRNR" id="PIRNR001563"/>
    </source>
</evidence>
<evidence type="ECO:0000256" key="6">
    <source>
        <dbReference type="ARBA" id="ARBA00013023"/>
    </source>
</evidence>
<evidence type="ECO:0000256" key="16">
    <source>
        <dbReference type="ARBA" id="ARBA00030592"/>
    </source>
</evidence>
<protein>
    <recommendedName>
        <fullName evidence="8">Dihydrofolate synthase/folylpolyglutamate synthase</fullName>
        <ecNumber evidence="6">6.3.2.12</ecNumber>
        <ecNumber evidence="7">6.3.2.17</ecNumber>
    </recommendedName>
    <alternativeName>
        <fullName evidence="17">Folylpoly-gamma-glutamate synthetase-dihydrofolate synthetase</fullName>
    </alternativeName>
    <alternativeName>
        <fullName evidence="15">Folylpolyglutamate synthetase</fullName>
    </alternativeName>
    <alternativeName>
        <fullName evidence="16">Tetrahydrofolylpolyglutamate synthase</fullName>
    </alternativeName>
</protein>
<evidence type="ECO:0000256" key="4">
    <source>
        <dbReference type="ARBA" id="ARBA00005150"/>
    </source>
</evidence>
<dbReference type="GO" id="GO:0046656">
    <property type="term" value="P:folic acid biosynthetic process"/>
    <property type="evidence" value="ECO:0007669"/>
    <property type="project" value="UniProtKB-KW"/>
</dbReference>
<dbReference type="InterPro" id="IPR018109">
    <property type="entry name" value="Folylpolyglutamate_synth_CS"/>
</dbReference>
<evidence type="ECO:0000256" key="5">
    <source>
        <dbReference type="ARBA" id="ARBA00008276"/>
    </source>
</evidence>
<reference evidence="24 25" key="1">
    <citation type="submission" date="2020-09" db="EMBL/GenBank/DDBJ databases">
        <title>Sphingomonas sp., a new species isolated from pork steak.</title>
        <authorList>
            <person name="Heidler von Heilborn D."/>
        </authorList>
    </citation>
    <scope>NUCLEOTIDE SEQUENCE [LARGE SCALE GENOMIC DNA]</scope>
    <source>
        <strain evidence="25">S8-3T</strain>
    </source>
</reference>
<evidence type="ECO:0000256" key="8">
    <source>
        <dbReference type="ARBA" id="ARBA00019357"/>
    </source>
</evidence>
<comment type="catalytic activity">
    <reaction evidence="19">
        <text>10-formyltetrahydrofolyl-(gamma-L-Glu)(n) + L-glutamate + ATP = 10-formyltetrahydrofolyl-(gamma-L-Glu)(n+1) + ADP + phosphate + H(+)</text>
        <dbReference type="Rhea" id="RHEA:51904"/>
        <dbReference type="Rhea" id="RHEA-COMP:13088"/>
        <dbReference type="Rhea" id="RHEA-COMP:14300"/>
        <dbReference type="ChEBI" id="CHEBI:15378"/>
        <dbReference type="ChEBI" id="CHEBI:29985"/>
        <dbReference type="ChEBI" id="CHEBI:30616"/>
        <dbReference type="ChEBI" id="CHEBI:43474"/>
        <dbReference type="ChEBI" id="CHEBI:134413"/>
        <dbReference type="ChEBI" id="CHEBI:456216"/>
        <dbReference type="EC" id="6.3.2.17"/>
    </reaction>
</comment>